<keyword evidence="1 5" id="KW-0489">Methyltransferase</keyword>
<dbReference type="AlphaFoldDB" id="A0A1R3KVW0"/>
<dbReference type="GO" id="GO:0032259">
    <property type="term" value="P:methylation"/>
    <property type="evidence" value="ECO:0007669"/>
    <property type="project" value="UniProtKB-KW"/>
</dbReference>
<dbReference type="InterPro" id="IPR016461">
    <property type="entry name" value="COMT-like"/>
</dbReference>
<proteinExistence type="predicted"/>
<evidence type="ECO:0000259" key="4">
    <source>
        <dbReference type="Pfam" id="PF00891"/>
    </source>
</evidence>
<evidence type="ECO:0000256" key="2">
    <source>
        <dbReference type="ARBA" id="ARBA00022679"/>
    </source>
</evidence>
<keyword evidence="6" id="KW-1185">Reference proteome</keyword>
<dbReference type="EMBL" id="AWWV01001433">
    <property type="protein sequence ID" value="OMP11264.1"/>
    <property type="molecule type" value="Genomic_DNA"/>
</dbReference>
<feature type="domain" description="O-methyltransferase C-terminal" evidence="4">
    <location>
        <begin position="2"/>
        <end position="79"/>
    </location>
</feature>
<keyword evidence="3" id="KW-0949">S-adenosyl-L-methionine</keyword>
<dbReference type="InterPro" id="IPR001077">
    <property type="entry name" value="COMT_C"/>
</dbReference>
<comment type="caution">
    <text evidence="5">The sequence shown here is derived from an EMBL/GenBank/DDBJ whole genome shotgun (WGS) entry which is preliminary data.</text>
</comment>
<evidence type="ECO:0000256" key="1">
    <source>
        <dbReference type="ARBA" id="ARBA00022603"/>
    </source>
</evidence>
<accession>A0A1R3KVW0</accession>
<dbReference type="PROSITE" id="PS51683">
    <property type="entry name" value="SAM_OMT_II"/>
    <property type="match status" value="1"/>
</dbReference>
<keyword evidence="2 5" id="KW-0808">Transferase</keyword>
<sequence>DVLHNWNDEDCIKLLKNCHEALTEKGKVIVLSYAMVEEPEASNGAKFVCHMDLLMAMHGGAKQRTETQFKDLSMAAGFSKFQLHCRIFDAIGVMEFYK</sequence>
<evidence type="ECO:0000256" key="3">
    <source>
        <dbReference type="ARBA" id="ARBA00022691"/>
    </source>
</evidence>
<dbReference type="PANTHER" id="PTHR11746">
    <property type="entry name" value="O-METHYLTRANSFERASE"/>
    <property type="match status" value="1"/>
</dbReference>
<dbReference type="Gramene" id="OMP11264">
    <property type="protein sequence ID" value="OMP11264"/>
    <property type="gene ID" value="CCACVL1_00592"/>
</dbReference>
<dbReference type="STRING" id="210143.A0A1R3KVW0"/>
<feature type="non-terminal residue" evidence="5">
    <location>
        <position position="1"/>
    </location>
</feature>
<dbReference type="Pfam" id="PF00891">
    <property type="entry name" value="Methyltransf_2"/>
    <property type="match status" value="1"/>
</dbReference>
<name>A0A1R3KVW0_COCAP</name>
<protein>
    <submittedName>
        <fullName evidence="5">O-methyltransferase, family 2</fullName>
    </submittedName>
</protein>
<organism evidence="5 6">
    <name type="scientific">Corchorus capsularis</name>
    <name type="common">Jute</name>
    <dbReference type="NCBI Taxonomy" id="210143"/>
    <lineage>
        <taxon>Eukaryota</taxon>
        <taxon>Viridiplantae</taxon>
        <taxon>Streptophyta</taxon>
        <taxon>Embryophyta</taxon>
        <taxon>Tracheophyta</taxon>
        <taxon>Spermatophyta</taxon>
        <taxon>Magnoliopsida</taxon>
        <taxon>eudicotyledons</taxon>
        <taxon>Gunneridae</taxon>
        <taxon>Pentapetalae</taxon>
        <taxon>rosids</taxon>
        <taxon>malvids</taxon>
        <taxon>Malvales</taxon>
        <taxon>Malvaceae</taxon>
        <taxon>Grewioideae</taxon>
        <taxon>Apeibeae</taxon>
        <taxon>Corchorus</taxon>
    </lineage>
</organism>
<evidence type="ECO:0000313" key="5">
    <source>
        <dbReference type="EMBL" id="OMP11264.1"/>
    </source>
</evidence>
<dbReference type="InterPro" id="IPR029063">
    <property type="entry name" value="SAM-dependent_MTases_sf"/>
</dbReference>
<evidence type="ECO:0000313" key="6">
    <source>
        <dbReference type="Proteomes" id="UP000188268"/>
    </source>
</evidence>
<dbReference type="Gene3D" id="3.40.50.150">
    <property type="entry name" value="Vaccinia Virus protein VP39"/>
    <property type="match status" value="1"/>
</dbReference>
<dbReference type="GO" id="GO:0008171">
    <property type="term" value="F:O-methyltransferase activity"/>
    <property type="evidence" value="ECO:0007669"/>
    <property type="project" value="InterPro"/>
</dbReference>
<dbReference type="OMA" id="RMEVICK"/>
<dbReference type="Proteomes" id="UP000188268">
    <property type="component" value="Unassembled WGS sequence"/>
</dbReference>
<reference evidence="5 6" key="1">
    <citation type="submission" date="2013-09" db="EMBL/GenBank/DDBJ databases">
        <title>Corchorus capsularis genome sequencing.</title>
        <authorList>
            <person name="Alam M."/>
            <person name="Haque M.S."/>
            <person name="Islam M.S."/>
            <person name="Emdad E.M."/>
            <person name="Islam M.M."/>
            <person name="Ahmed B."/>
            <person name="Halim A."/>
            <person name="Hossen Q.M.M."/>
            <person name="Hossain M.Z."/>
            <person name="Ahmed R."/>
            <person name="Khan M.M."/>
            <person name="Islam R."/>
            <person name="Rashid M.M."/>
            <person name="Khan S.A."/>
            <person name="Rahman M.S."/>
            <person name="Alam M."/>
        </authorList>
    </citation>
    <scope>NUCLEOTIDE SEQUENCE [LARGE SCALE GENOMIC DNA]</scope>
    <source>
        <strain evidence="6">cv. CVL-1</strain>
        <tissue evidence="5">Whole seedling</tissue>
    </source>
</reference>
<gene>
    <name evidence="5" type="ORF">CCACVL1_00592</name>
</gene>
<dbReference type="OrthoDB" id="1606438at2759"/>
<dbReference type="SUPFAM" id="SSF53335">
    <property type="entry name" value="S-adenosyl-L-methionine-dependent methyltransferases"/>
    <property type="match status" value="1"/>
</dbReference>